<dbReference type="InterPro" id="IPR003593">
    <property type="entry name" value="AAA+_ATPase"/>
</dbReference>
<dbReference type="Pfam" id="PF17874">
    <property type="entry name" value="TPR_MalT"/>
    <property type="match status" value="1"/>
</dbReference>
<dbReference type="EMBL" id="JBHSDU010000003">
    <property type="protein sequence ID" value="MFC4310857.1"/>
    <property type="molecule type" value="Genomic_DNA"/>
</dbReference>
<reference evidence="6" key="1">
    <citation type="journal article" date="2019" name="Int. J. Syst. Evol. Microbiol.">
        <title>The Global Catalogue of Microorganisms (GCM) 10K type strain sequencing project: providing services to taxonomists for standard genome sequencing and annotation.</title>
        <authorList>
            <consortium name="The Broad Institute Genomics Platform"/>
            <consortium name="The Broad Institute Genome Sequencing Center for Infectious Disease"/>
            <person name="Wu L."/>
            <person name="Ma J."/>
        </authorList>
    </citation>
    <scope>NUCLEOTIDE SEQUENCE [LARGE SCALE GENOMIC DNA]</scope>
    <source>
        <strain evidence="6">CGMCC 1.10759</strain>
    </source>
</reference>
<dbReference type="PRINTS" id="PR00038">
    <property type="entry name" value="HTHLUXR"/>
</dbReference>
<proteinExistence type="predicted"/>
<dbReference type="InterPro" id="IPR059106">
    <property type="entry name" value="WHD_MalT"/>
</dbReference>
<evidence type="ECO:0000313" key="5">
    <source>
        <dbReference type="EMBL" id="MFC4310857.1"/>
    </source>
</evidence>
<name>A0ABV8SV60_9GAMM</name>
<dbReference type="SUPFAM" id="SSF48452">
    <property type="entry name" value="TPR-like"/>
    <property type="match status" value="1"/>
</dbReference>
<sequence>MWLIRTKLEPPAPTDRLIPRHRLRKRLPAVLKSRLTLVHAPAGFGKTSLLAEWARCLRNQNVRVAWLSVDEDDAEPLQFLAYLTAALEASGIEVGHLGPAAARGFPEVPVTSIVAALTGAIERSTARTVVIIDDYHRLAAHRSRVDLVGVALAKLIDTLATRISFVVAGRLRPALPNAAARSAEGRLEISADELRFTDEETRRLLNPGVATLSDEELNRLAVGADGWAIAVATVRQWLGAGWDTERVLAALANPGADLRGYLTEQILRSLEPKQREFLRRTCVVDRFSRDLAAALCPDENVDAVIAALERKDLLVSHWDGGERWLRYHRLLSDTALAELRSDAAGDEISLHRAAAEWFFDAGLHAEAVRHAIATGDEALLAGLFERAGGWWLVVTGNIGLARNALTRIPVSVLRKFPRSHLASILMLGKQGKVTEARKEMSRLDLHASLDPLMEYDAAIIEACVARYEDAPVSLSECAALSERVALLPQDQHVLHATYGNILCAMYFEAGDLSAALAVGDDAVRHYRSQSSIFGEVFVYVHQSCALLEGGRLRDAESLLRQAWHLARDTTGPNTETEAVAACMLAVALYEKGDVEESEALLSPALAAMEQGESWYELLSRSYDVAAAMARRRAGLDAALALVRRVRATAATRDIGRLEEFADMLELRERTIGGEIDTPIVTQLEAATRARLAVGQSPRVRFRRQLALAQIEMQRGQARAALATLAPLIDATRSSGHWRVHTEALTVRALALHTLGEHWNARRDFDAAISLAMFEGQRQLFRDLGPALLPLAKAQTISDAEARLPRVRDVFIGSIVADWQQRAADAEAEGLSEREQAVLRLLAQGLTNKAIARALQVSDNTVKFHLKNIFAKLGVTSRAEAVRALHS</sequence>
<keyword evidence="6" id="KW-1185">Reference proteome</keyword>
<dbReference type="InterPro" id="IPR027417">
    <property type="entry name" value="P-loop_NTPase"/>
</dbReference>
<dbReference type="InterPro" id="IPR041617">
    <property type="entry name" value="TPR_MalT"/>
</dbReference>
<dbReference type="Pfam" id="PF00196">
    <property type="entry name" value="GerE"/>
    <property type="match status" value="1"/>
</dbReference>
<dbReference type="Gene3D" id="1.25.40.10">
    <property type="entry name" value="Tetratricopeptide repeat domain"/>
    <property type="match status" value="1"/>
</dbReference>
<dbReference type="SMART" id="SM00421">
    <property type="entry name" value="HTH_LUXR"/>
    <property type="match status" value="1"/>
</dbReference>
<evidence type="ECO:0000313" key="6">
    <source>
        <dbReference type="Proteomes" id="UP001595904"/>
    </source>
</evidence>
<dbReference type="InterPro" id="IPR000792">
    <property type="entry name" value="Tscrpt_reg_LuxR_C"/>
</dbReference>
<protein>
    <submittedName>
        <fullName evidence="5">LuxR C-terminal-related transcriptional regulator</fullName>
    </submittedName>
</protein>
<dbReference type="Gene3D" id="3.40.50.300">
    <property type="entry name" value="P-loop containing nucleotide triphosphate hydrolases"/>
    <property type="match status" value="1"/>
</dbReference>
<dbReference type="PROSITE" id="PS50043">
    <property type="entry name" value="HTH_LUXR_2"/>
    <property type="match status" value="1"/>
</dbReference>
<evidence type="ECO:0000256" key="2">
    <source>
        <dbReference type="ARBA" id="ARBA00023125"/>
    </source>
</evidence>
<comment type="caution">
    <text evidence="5">The sequence shown here is derived from an EMBL/GenBank/DDBJ whole genome shotgun (WGS) entry which is preliminary data.</text>
</comment>
<dbReference type="PANTHER" id="PTHR44688">
    <property type="entry name" value="DNA-BINDING TRANSCRIPTIONAL ACTIVATOR DEVR_DOSR"/>
    <property type="match status" value="1"/>
</dbReference>
<dbReference type="Proteomes" id="UP001595904">
    <property type="component" value="Unassembled WGS sequence"/>
</dbReference>
<dbReference type="SUPFAM" id="SSF52540">
    <property type="entry name" value="P-loop containing nucleoside triphosphate hydrolases"/>
    <property type="match status" value="1"/>
</dbReference>
<dbReference type="Pfam" id="PF25873">
    <property type="entry name" value="WHD_MalT"/>
    <property type="match status" value="1"/>
</dbReference>
<keyword evidence="2" id="KW-0238">DNA-binding</keyword>
<dbReference type="PROSITE" id="PS00622">
    <property type="entry name" value="HTH_LUXR_1"/>
    <property type="match status" value="1"/>
</dbReference>
<dbReference type="CDD" id="cd06170">
    <property type="entry name" value="LuxR_C_like"/>
    <property type="match status" value="1"/>
</dbReference>
<organism evidence="5 6">
    <name type="scientific">Steroidobacter flavus</name>
    <dbReference type="NCBI Taxonomy" id="1842136"/>
    <lineage>
        <taxon>Bacteria</taxon>
        <taxon>Pseudomonadati</taxon>
        <taxon>Pseudomonadota</taxon>
        <taxon>Gammaproteobacteria</taxon>
        <taxon>Steroidobacterales</taxon>
        <taxon>Steroidobacteraceae</taxon>
        <taxon>Steroidobacter</taxon>
    </lineage>
</organism>
<dbReference type="RefSeq" id="WP_380598707.1">
    <property type="nucleotide sequence ID" value="NZ_JBHSDU010000003.1"/>
</dbReference>
<evidence type="ECO:0000256" key="1">
    <source>
        <dbReference type="ARBA" id="ARBA00023015"/>
    </source>
</evidence>
<dbReference type="SUPFAM" id="SSF46894">
    <property type="entry name" value="C-terminal effector domain of the bipartite response regulators"/>
    <property type="match status" value="1"/>
</dbReference>
<dbReference type="InterPro" id="IPR016032">
    <property type="entry name" value="Sig_transdc_resp-reg_C-effctor"/>
</dbReference>
<gene>
    <name evidence="5" type="ORF">ACFPN2_17310</name>
</gene>
<dbReference type="Gene3D" id="1.10.10.10">
    <property type="entry name" value="Winged helix-like DNA-binding domain superfamily/Winged helix DNA-binding domain"/>
    <property type="match status" value="1"/>
</dbReference>
<keyword evidence="3" id="KW-0804">Transcription</keyword>
<evidence type="ECO:0000256" key="3">
    <source>
        <dbReference type="ARBA" id="ARBA00023163"/>
    </source>
</evidence>
<dbReference type="InterPro" id="IPR036388">
    <property type="entry name" value="WH-like_DNA-bd_sf"/>
</dbReference>
<keyword evidence="1" id="KW-0805">Transcription regulation</keyword>
<feature type="domain" description="HTH luxR-type" evidence="4">
    <location>
        <begin position="823"/>
        <end position="886"/>
    </location>
</feature>
<dbReference type="SMART" id="SM00382">
    <property type="entry name" value="AAA"/>
    <property type="match status" value="1"/>
</dbReference>
<dbReference type="PANTHER" id="PTHR44688:SF16">
    <property type="entry name" value="DNA-BINDING TRANSCRIPTIONAL ACTIVATOR DEVR_DOSR"/>
    <property type="match status" value="1"/>
</dbReference>
<evidence type="ECO:0000259" key="4">
    <source>
        <dbReference type="PROSITE" id="PS50043"/>
    </source>
</evidence>
<accession>A0ABV8SV60</accession>
<dbReference type="InterPro" id="IPR011990">
    <property type="entry name" value="TPR-like_helical_dom_sf"/>
</dbReference>